<accession>A0A0A9GSH6</accession>
<name>A0A0A9GSH6_ARUDO</name>
<dbReference type="EMBL" id="GBRH01171487">
    <property type="protein sequence ID" value="JAE26409.1"/>
    <property type="molecule type" value="Transcribed_RNA"/>
</dbReference>
<sequence length="22" mass="2683">MTYLYFLFDESNLCFRIGTYGE</sequence>
<evidence type="ECO:0000313" key="1">
    <source>
        <dbReference type="EMBL" id="JAE26409.1"/>
    </source>
</evidence>
<proteinExistence type="predicted"/>
<organism evidence="1">
    <name type="scientific">Arundo donax</name>
    <name type="common">Giant reed</name>
    <name type="synonym">Donax arundinaceus</name>
    <dbReference type="NCBI Taxonomy" id="35708"/>
    <lineage>
        <taxon>Eukaryota</taxon>
        <taxon>Viridiplantae</taxon>
        <taxon>Streptophyta</taxon>
        <taxon>Embryophyta</taxon>
        <taxon>Tracheophyta</taxon>
        <taxon>Spermatophyta</taxon>
        <taxon>Magnoliopsida</taxon>
        <taxon>Liliopsida</taxon>
        <taxon>Poales</taxon>
        <taxon>Poaceae</taxon>
        <taxon>PACMAD clade</taxon>
        <taxon>Arundinoideae</taxon>
        <taxon>Arundineae</taxon>
        <taxon>Arundo</taxon>
    </lineage>
</organism>
<reference evidence="1" key="1">
    <citation type="submission" date="2014-09" db="EMBL/GenBank/DDBJ databases">
        <authorList>
            <person name="Magalhaes I.L.F."/>
            <person name="Oliveira U."/>
            <person name="Santos F.R."/>
            <person name="Vidigal T.H.D.A."/>
            <person name="Brescovit A.D."/>
            <person name="Santos A.J."/>
        </authorList>
    </citation>
    <scope>NUCLEOTIDE SEQUENCE</scope>
    <source>
        <tissue evidence="1">Shoot tissue taken approximately 20 cm above the soil surface</tissue>
    </source>
</reference>
<dbReference type="AlphaFoldDB" id="A0A0A9GSH6"/>
<protein>
    <submittedName>
        <fullName evidence="1">Uncharacterized protein</fullName>
    </submittedName>
</protein>
<reference evidence="1" key="2">
    <citation type="journal article" date="2015" name="Data Brief">
        <title>Shoot transcriptome of the giant reed, Arundo donax.</title>
        <authorList>
            <person name="Barrero R.A."/>
            <person name="Guerrero F.D."/>
            <person name="Moolhuijzen P."/>
            <person name="Goolsby J.A."/>
            <person name="Tidwell J."/>
            <person name="Bellgard S.E."/>
            <person name="Bellgard M.I."/>
        </authorList>
    </citation>
    <scope>NUCLEOTIDE SEQUENCE</scope>
    <source>
        <tissue evidence="1">Shoot tissue taken approximately 20 cm above the soil surface</tissue>
    </source>
</reference>